<sequence>MATTKRFTVEELEEAKGWELPHVETTDQLDLTRTNALNRRSDWKYEPPEEPEEILPPTAEEIEAIRQAAYDEGFAEGKQNGFDEGKAEGLEAGKAEGLEQGHQEGLAQGLEDGKAQIEQQTELWQSLVENLHAPLQQADEQVRKEIVKLSVALARSVIRTEVTLSENVILQALSEGLKALPVEETQYKIHLNPEDIALVTEHFGEETIQAKGWTLIDTPALSRGGCDIVTQNNAVDLSIERRCKNVLDKFLLEQGLPDDH</sequence>
<keyword evidence="7" id="KW-1005">Bacterial flagellum biogenesis</keyword>
<dbReference type="GO" id="GO:0009288">
    <property type="term" value="C:bacterial-type flagellum"/>
    <property type="evidence" value="ECO:0007669"/>
    <property type="project" value="InterPro"/>
</dbReference>
<dbReference type="SUPFAM" id="SSF160527">
    <property type="entry name" value="V-type ATPase subunit E-like"/>
    <property type="match status" value="1"/>
</dbReference>
<dbReference type="InterPro" id="IPR018035">
    <property type="entry name" value="Flagellar_FliH/T3SS_HrpE"/>
</dbReference>
<dbReference type="PRINTS" id="PR01003">
    <property type="entry name" value="FLGFLIH"/>
</dbReference>
<dbReference type="GO" id="GO:0071973">
    <property type="term" value="P:bacterial-type flagellum-dependent cell motility"/>
    <property type="evidence" value="ECO:0007669"/>
    <property type="project" value="InterPro"/>
</dbReference>
<evidence type="ECO:0000256" key="2">
    <source>
        <dbReference type="ARBA" id="ARBA00004496"/>
    </source>
</evidence>
<evidence type="ECO:0000256" key="7">
    <source>
        <dbReference type="ARBA" id="ARBA00022795"/>
    </source>
</evidence>
<evidence type="ECO:0000313" key="11">
    <source>
        <dbReference type="EMBL" id="SHG04959.1"/>
    </source>
</evidence>
<evidence type="ECO:0000259" key="10">
    <source>
        <dbReference type="Pfam" id="PF02108"/>
    </source>
</evidence>
<protein>
    <recommendedName>
        <fullName evidence="4">Flagellar assembly protein FliH</fullName>
    </recommendedName>
</protein>
<evidence type="ECO:0000256" key="5">
    <source>
        <dbReference type="ARBA" id="ARBA00022448"/>
    </source>
</evidence>
<keyword evidence="12" id="KW-1185">Reference proteome</keyword>
<accession>A0A1M5GMI2</accession>
<proteinExistence type="inferred from homology"/>
<keyword evidence="8" id="KW-0653">Protein transport</keyword>
<dbReference type="OrthoDB" id="8480773at2"/>
<organism evidence="11 12">
    <name type="scientific">Marisediminitalea aggregata</name>
    <dbReference type="NCBI Taxonomy" id="634436"/>
    <lineage>
        <taxon>Bacteria</taxon>
        <taxon>Pseudomonadati</taxon>
        <taxon>Pseudomonadota</taxon>
        <taxon>Gammaproteobacteria</taxon>
        <taxon>Alteromonadales</taxon>
        <taxon>Alteromonadaceae</taxon>
        <taxon>Marisediminitalea</taxon>
    </lineage>
</organism>
<gene>
    <name evidence="11" type="ORF">SAMN05216361_1087</name>
</gene>
<name>A0A1M5GMI2_9ALTE</name>
<dbReference type="GO" id="GO:0003774">
    <property type="term" value="F:cytoskeletal motor activity"/>
    <property type="evidence" value="ECO:0007669"/>
    <property type="project" value="InterPro"/>
</dbReference>
<dbReference type="InterPro" id="IPR051472">
    <property type="entry name" value="T3SS_Stator/FliH"/>
</dbReference>
<keyword evidence="9" id="KW-1006">Bacterial flagellum protein export</keyword>
<feature type="domain" description="Flagellar assembly protein FliH/Type III secretion system HrpE" evidence="10">
    <location>
        <begin position="122"/>
        <end position="245"/>
    </location>
</feature>
<dbReference type="NCBIfam" id="NF004270">
    <property type="entry name" value="PRK05687.2-1"/>
    <property type="match status" value="1"/>
</dbReference>
<keyword evidence="6" id="KW-0963">Cytoplasm</keyword>
<dbReference type="EMBL" id="FQWD01000002">
    <property type="protein sequence ID" value="SHG04959.1"/>
    <property type="molecule type" value="Genomic_DNA"/>
</dbReference>
<evidence type="ECO:0000313" key="12">
    <source>
        <dbReference type="Proteomes" id="UP000184520"/>
    </source>
</evidence>
<dbReference type="GO" id="GO:0015031">
    <property type="term" value="P:protein transport"/>
    <property type="evidence" value="ECO:0007669"/>
    <property type="project" value="UniProtKB-KW"/>
</dbReference>
<keyword evidence="11" id="KW-0282">Flagellum</keyword>
<comment type="subcellular location">
    <subcellularLocation>
        <location evidence="2">Cytoplasm</location>
    </subcellularLocation>
</comment>
<evidence type="ECO:0000256" key="6">
    <source>
        <dbReference type="ARBA" id="ARBA00022490"/>
    </source>
</evidence>
<dbReference type="PANTHER" id="PTHR34982">
    <property type="entry name" value="YOP PROTEINS TRANSLOCATION PROTEIN L"/>
    <property type="match status" value="1"/>
</dbReference>
<dbReference type="GO" id="GO:0005829">
    <property type="term" value="C:cytosol"/>
    <property type="evidence" value="ECO:0007669"/>
    <property type="project" value="TreeGrafter"/>
</dbReference>
<keyword evidence="11" id="KW-0969">Cilium</keyword>
<dbReference type="PANTHER" id="PTHR34982:SF1">
    <property type="entry name" value="FLAGELLAR ASSEMBLY PROTEIN FLIH"/>
    <property type="match status" value="1"/>
</dbReference>
<evidence type="ECO:0000256" key="3">
    <source>
        <dbReference type="ARBA" id="ARBA00006602"/>
    </source>
</evidence>
<dbReference type="InterPro" id="IPR000563">
    <property type="entry name" value="Flag_FliH"/>
</dbReference>
<reference evidence="12" key="1">
    <citation type="submission" date="2016-11" db="EMBL/GenBank/DDBJ databases">
        <authorList>
            <person name="Varghese N."/>
            <person name="Submissions S."/>
        </authorList>
    </citation>
    <scope>NUCLEOTIDE SEQUENCE [LARGE SCALE GENOMIC DNA]</scope>
    <source>
        <strain evidence="12">CGMCC 1.8995</strain>
    </source>
</reference>
<keyword evidence="11" id="KW-0966">Cell projection</keyword>
<dbReference type="Proteomes" id="UP000184520">
    <property type="component" value="Unassembled WGS sequence"/>
</dbReference>
<dbReference type="RefSeq" id="WP_073319085.1">
    <property type="nucleotide sequence ID" value="NZ_FQWD01000002.1"/>
</dbReference>
<dbReference type="STRING" id="634436.SAMN05216361_1087"/>
<comment type="function">
    <text evidence="1">Needed for flagellar regrowth and assembly.</text>
</comment>
<evidence type="ECO:0000256" key="8">
    <source>
        <dbReference type="ARBA" id="ARBA00022927"/>
    </source>
</evidence>
<comment type="similarity">
    <text evidence="3">Belongs to the FliH family.</text>
</comment>
<dbReference type="GO" id="GO:0044781">
    <property type="term" value="P:bacterial-type flagellum organization"/>
    <property type="evidence" value="ECO:0007669"/>
    <property type="project" value="UniProtKB-KW"/>
</dbReference>
<dbReference type="AlphaFoldDB" id="A0A1M5GMI2"/>
<dbReference type="Pfam" id="PF02108">
    <property type="entry name" value="FliH"/>
    <property type="match status" value="1"/>
</dbReference>
<evidence type="ECO:0000256" key="4">
    <source>
        <dbReference type="ARBA" id="ARBA00016507"/>
    </source>
</evidence>
<keyword evidence="5" id="KW-0813">Transport</keyword>
<evidence type="ECO:0000256" key="9">
    <source>
        <dbReference type="ARBA" id="ARBA00023225"/>
    </source>
</evidence>
<evidence type="ECO:0000256" key="1">
    <source>
        <dbReference type="ARBA" id="ARBA00003041"/>
    </source>
</evidence>